<keyword evidence="3" id="KW-1185">Reference proteome</keyword>
<evidence type="ECO:0000313" key="3">
    <source>
        <dbReference type="Proteomes" id="UP001081071"/>
    </source>
</evidence>
<dbReference type="Proteomes" id="UP001081071">
    <property type="component" value="Unassembled WGS sequence"/>
</dbReference>
<evidence type="ECO:0000256" key="1">
    <source>
        <dbReference type="SAM" id="SignalP"/>
    </source>
</evidence>
<accession>A0ABT4MDQ1</accession>
<protein>
    <submittedName>
        <fullName evidence="2">Pro-kumamolisin, activation domain family protein</fullName>
    </submittedName>
</protein>
<feature type="signal peptide" evidence="1">
    <location>
        <begin position="1"/>
        <end position="17"/>
    </location>
</feature>
<sequence length="167" mass="16909">MRRLARTSILASTAALAAGIGAVVLVPMASAEEPVTEPAMPLGSAVIESPDLVVTMAAVCDITVKDAPEGGVVALQVKVDNVGADDASNVNVNYGALPGVQGQNNEKTIKAGESATYTVPSVDREWVARPAGAAAFASALDADFMNNITAGLLSYSCIPAPAEEPAE</sequence>
<keyword evidence="1" id="KW-0732">Signal</keyword>
<dbReference type="RefSeq" id="WP_269602528.1">
    <property type="nucleotide sequence ID" value="NZ_JAPWIJ010000002.1"/>
</dbReference>
<dbReference type="Gene3D" id="2.60.40.10">
    <property type="entry name" value="Immunoglobulins"/>
    <property type="match status" value="1"/>
</dbReference>
<dbReference type="InterPro" id="IPR013783">
    <property type="entry name" value="Ig-like_fold"/>
</dbReference>
<proteinExistence type="predicted"/>
<comment type="caution">
    <text evidence="2">The sequence shown here is derived from an EMBL/GenBank/DDBJ whole genome shotgun (WGS) entry which is preliminary data.</text>
</comment>
<reference evidence="2" key="1">
    <citation type="submission" date="2022-12" db="EMBL/GenBank/DDBJ databases">
        <authorList>
            <person name="Krivoruchko A.V."/>
            <person name="Elkin A."/>
        </authorList>
    </citation>
    <scope>NUCLEOTIDE SEQUENCE</scope>
    <source>
        <strain evidence="2">IEGM 1391</strain>
    </source>
</reference>
<gene>
    <name evidence="2" type="ORF">O4220_04975</name>
</gene>
<evidence type="ECO:0000313" key="2">
    <source>
        <dbReference type="EMBL" id="MCZ4517861.1"/>
    </source>
</evidence>
<dbReference type="EMBL" id="JAPWIJ010000002">
    <property type="protein sequence ID" value="MCZ4517861.1"/>
    <property type="molecule type" value="Genomic_DNA"/>
</dbReference>
<name>A0ABT4MDQ1_9NOCA</name>
<organism evidence="2 3">
    <name type="scientific">Rhodococcus ruber</name>
    <dbReference type="NCBI Taxonomy" id="1830"/>
    <lineage>
        <taxon>Bacteria</taxon>
        <taxon>Bacillati</taxon>
        <taxon>Actinomycetota</taxon>
        <taxon>Actinomycetes</taxon>
        <taxon>Mycobacteriales</taxon>
        <taxon>Nocardiaceae</taxon>
        <taxon>Rhodococcus</taxon>
    </lineage>
</organism>
<feature type="chain" id="PRO_5046625855" evidence="1">
    <location>
        <begin position="18"/>
        <end position="167"/>
    </location>
</feature>